<dbReference type="Proteomes" id="UP001550628">
    <property type="component" value="Unassembled WGS sequence"/>
</dbReference>
<accession>A0ABV2WKC4</accession>
<name>A0ABV2WKC4_9NOCA</name>
<keyword evidence="2" id="KW-1185">Reference proteome</keyword>
<sequence>MNLLYKPIGTVAGVLGGMAAHTVFRQLWRRAAGQDEAPAATSPDYGWREVLLAAALQGAVFGLVKASVDRAGVLAYHRMTGKWPT</sequence>
<dbReference type="EMBL" id="JBEYBF010000002">
    <property type="protein sequence ID" value="MEU1951333.1"/>
    <property type="molecule type" value="Genomic_DNA"/>
</dbReference>
<dbReference type="GeneID" id="96246883"/>
<comment type="caution">
    <text evidence="1">The sequence shown here is derived from an EMBL/GenBank/DDBJ whole genome shotgun (WGS) entry which is preliminary data.</text>
</comment>
<evidence type="ECO:0000313" key="2">
    <source>
        <dbReference type="Proteomes" id="UP001550628"/>
    </source>
</evidence>
<reference evidence="1 2" key="1">
    <citation type="submission" date="2024-06" db="EMBL/GenBank/DDBJ databases">
        <title>The Natural Products Discovery Center: Release of the First 8490 Sequenced Strains for Exploring Actinobacteria Biosynthetic Diversity.</title>
        <authorList>
            <person name="Kalkreuter E."/>
            <person name="Kautsar S.A."/>
            <person name="Yang D."/>
            <person name="Bader C.D."/>
            <person name="Teijaro C.N."/>
            <person name="Fluegel L."/>
            <person name="Davis C.M."/>
            <person name="Simpson J.R."/>
            <person name="Lauterbach L."/>
            <person name="Steele A.D."/>
            <person name="Gui C."/>
            <person name="Meng S."/>
            <person name="Li G."/>
            <person name="Viehrig K."/>
            <person name="Ye F."/>
            <person name="Su P."/>
            <person name="Kiefer A.F."/>
            <person name="Nichols A."/>
            <person name="Cepeda A.J."/>
            <person name="Yan W."/>
            <person name="Fan B."/>
            <person name="Jiang Y."/>
            <person name="Adhikari A."/>
            <person name="Zheng C.-J."/>
            <person name="Schuster L."/>
            <person name="Cowan T.M."/>
            <person name="Smanski M.J."/>
            <person name="Chevrette M.G."/>
            <person name="De Carvalho L.P.S."/>
            <person name="Shen B."/>
        </authorList>
    </citation>
    <scope>NUCLEOTIDE SEQUENCE [LARGE SCALE GENOMIC DNA]</scope>
    <source>
        <strain evidence="1 2">NPDC019708</strain>
    </source>
</reference>
<dbReference type="InterPro" id="IPR025329">
    <property type="entry name" value="DUF4235"/>
</dbReference>
<protein>
    <submittedName>
        <fullName evidence="1">DUF4235 domain-containing protein</fullName>
    </submittedName>
</protein>
<evidence type="ECO:0000313" key="1">
    <source>
        <dbReference type="EMBL" id="MEU1951333.1"/>
    </source>
</evidence>
<dbReference type="RefSeq" id="WP_030525009.1">
    <property type="nucleotide sequence ID" value="NZ_JBEXYG010000001.1"/>
</dbReference>
<dbReference type="Pfam" id="PF14019">
    <property type="entry name" value="DUF4235"/>
    <property type="match status" value="1"/>
</dbReference>
<organism evidence="1 2">
    <name type="scientific">Nocardia rhamnosiphila</name>
    <dbReference type="NCBI Taxonomy" id="426716"/>
    <lineage>
        <taxon>Bacteria</taxon>
        <taxon>Bacillati</taxon>
        <taxon>Actinomycetota</taxon>
        <taxon>Actinomycetes</taxon>
        <taxon>Mycobacteriales</taxon>
        <taxon>Nocardiaceae</taxon>
        <taxon>Nocardia</taxon>
    </lineage>
</organism>
<proteinExistence type="predicted"/>
<gene>
    <name evidence="1" type="ORF">ABZ510_05675</name>
</gene>